<comment type="caution">
    <text evidence="3">The sequence shown here is derived from an EMBL/GenBank/DDBJ whole genome shotgun (WGS) entry which is preliminary data.</text>
</comment>
<feature type="transmembrane region" description="Helical" evidence="2">
    <location>
        <begin position="42"/>
        <end position="61"/>
    </location>
</feature>
<organism evidence="3 4">
    <name type="scientific">Kitasatospora saccharophila</name>
    <dbReference type="NCBI Taxonomy" id="407973"/>
    <lineage>
        <taxon>Bacteria</taxon>
        <taxon>Bacillati</taxon>
        <taxon>Actinomycetota</taxon>
        <taxon>Actinomycetes</taxon>
        <taxon>Kitasatosporales</taxon>
        <taxon>Streptomycetaceae</taxon>
        <taxon>Kitasatospora</taxon>
    </lineage>
</organism>
<dbReference type="EMBL" id="BAAANS010000061">
    <property type="protein sequence ID" value="GAA2118106.1"/>
    <property type="molecule type" value="Genomic_DNA"/>
</dbReference>
<protein>
    <submittedName>
        <fullName evidence="3">Uncharacterized protein</fullName>
    </submittedName>
</protein>
<dbReference type="Proteomes" id="UP001500897">
    <property type="component" value="Unassembled WGS sequence"/>
</dbReference>
<keyword evidence="4" id="KW-1185">Reference proteome</keyword>
<accession>A0ABP5JNT1</accession>
<evidence type="ECO:0000313" key="3">
    <source>
        <dbReference type="EMBL" id="GAA2118106.1"/>
    </source>
</evidence>
<dbReference type="RefSeq" id="WP_344557408.1">
    <property type="nucleotide sequence ID" value="NZ_BAAANS010000061.1"/>
</dbReference>
<evidence type="ECO:0000313" key="4">
    <source>
        <dbReference type="Proteomes" id="UP001500897"/>
    </source>
</evidence>
<keyword evidence="2" id="KW-0472">Membrane</keyword>
<keyword evidence="2" id="KW-0812">Transmembrane</keyword>
<feature type="compositionally biased region" description="Polar residues" evidence="1">
    <location>
        <begin position="78"/>
        <end position="90"/>
    </location>
</feature>
<reference evidence="4" key="1">
    <citation type="journal article" date="2019" name="Int. J. Syst. Evol. Microbiol.">
        <title>The Global Catalogue of Microorganisms (GCM) 10K type strain sequencing project: providing services to taxonomists for standard genome sequencing and annotation.</title>
        <authorList>
            <consortium name="The Broad Institute Genomics Platform"/>
            <consortium name="The Broad Institute Genome Sequencing Center for Infectious Disease"/>
            <person name="Wu L."/>
            <person name="Ma J."/>
        </authorList>
    </citation>
    <scope>NUCLEOTIDE SEQUENCE [LARGE SCALE GENOMIC DNA]</scope>
    <source>
        <strain evidence="4">JCM 14559</strain>
    </source>
</reference>
<keyword evidence="2" id="KW-1133">Transmembrane helix</keyword>
<evidence type="ECO:0000256" key="2">
    <source>
        <dbReference type="SAM" id="Phobius"/>
    </source>
</evidence>
<sequence>MLTPRRLIVRARPAIVCFLLGLPTGAAVLYLIEHRESAQPVWLALAAAPALAAAAATDWLLRRRAGADRTTHGGCSGQGRTRTATSRWRR</sequence>
<name>A0ABP5JNT1_9ACTN</name>
<evidence type="ECO:0000256" key="1">
    <source>
        <dbReference type="SAM" id="MobiDB-lite"/>
    </source>
</evidence>
<feature type="region of interest" description="Disordered" evidence="1">
    <location>
        <begin position="67"/>
        <end position="90"/>
    </location>
</feature>
<proteinExistence type="predicted"/>
<gene>
    <name evidence="3" type="ORF">GCM10009759_65090</name>
</gene>